<feature type="signal peptide" evidence="1">
    <location>
        <begin position="1"/>
        <end position="20"/>
    </location>
</feature>
<organism evidence="3 4">
    <name type="scientific">Actinomortierella ambigua</name>
    <dbReference type="NCBI Taxonomy" id="1343610"/>
    <lineage>
        <taxon>Eukaryota</taxon>
        <taxon>Fungi</taxon>
        <taxon>Fungi incertae sedis</taxon>
        <taxon>Mucoromycota</taxon>
        <taxon>Mortierellomycotina</taxon>
        <taxon>Mortierellomycetes</taxon>
        <taxon>Mortierellales</taxon>
        <taxon>Mortierellaceae</taxon>
        <taxon>Actinomortierella</taxon>
    </lineage>
</organism>
<feature type="chain" id="PRO_5040206071" description="Swiss Army Knife 2H phosphoesterase domain-containing protein" evidence="1">
    <location>
        <begin position="21"/>
        <end position="228"/>
    </location>
</feature>
<dbReference type="Pfam" id="PF22547">
    <property type="entry name" value="2H-SAK"/>
    <property type="match status" value="1"/>
</dbReference>
<accession>A0A9P6Q7Z6</accession>
<feature type="domain" description="Swiss Army Knife 2H phosphoesterase" evidence="2">
    <location>
        <begin position="60"/>
        <end position="209"/>
    </location>
</feature>
<sequence length="228" mass="25475">MKIAASLLATLALVASTVVAGPTNGKNKHHHQKYLRISKKVLRADKVPFIPHSGSGLFTNWVGMNLDFKYVKPFVNMVNSTASLNNNTALISRGEAHITMITPPEYDNILSKAGVTIKELNAIATNKKRPLQRAKFSIPCLGRVQAVTKPDNVFQQSWQLIVNDDKKDLLRYRQDVFKLFVKKGGNPALFDPEDFMPHITLGFKTRDLFVEDGVYKRRNACIAKVVAV</sequence>
<keyword evidence="1" id="KW-0732">Signal</keyword>
<proteinExistence type="predicted"/>
<comment type="caution">
    <text evidence="3">The sequence shown here is derived from an EMBL/GenBank/DDBJ whole genome shotgun (WGS) entry which is preliminary data.</text>
</comment>
<evidence type="ECO:0000313" key="3">
    <source>
        <dbReference type="EMBL" id="KAG0260506.1"/>
    </source>
</evidence>
<evidence type="ECO:0000313" key="4">
    <source>
        <dbReference type="Proteomes" id="UP000807716"/>
    </source>
</evidence>
<dbReference type="AlphaFoldDB" id="A0A9P6Q7Z6"/>
<evidence type="ECO:0000256" key="1">
    <source>
        <dbReference type="SAM" id="SignalP"/>
    </source>
</evidence>
<dbReference type="Proteomes" id="UP000807716">
    <property type="component" value="Unassembled WGS sequence"/>
</dbReference>
<reference evidence="3" key="1">
    <citation type="journal article" date="2020" name="Fungal Divers.">
        <title>Resolving the Mortierellaceae phylogeny through synthesis of multi-gene phylogenetics and phylogenomics.</title>
        <authorList>
            <person name="Vandepol N."/>
            <person name="Liber J."/>
            <person name="Desiro A."/>
            <person name="Na H."/>
            <person name="Kennedy M."/>
            <person name="Barry K."/>
            <person name="Grigoriev I.V."/>
            <person name="Miller A.N."/>
            <person name="O'Donnell K."/>
            <person name="Stajich J.E."/>
            <person name="Bonito G."/>
        </authorList>
    </citation>
    <scope>NUCLEOTIDE SEQUENCE</scope>
    <source>
        <strain evidence="3">BC1065</strain>
    </source>
</reference>
<evidence type="ECO:0000259" key="2">
    <source>
        <dbReference type="Pfam" id="PF22547"/>
    </source>
</evidence>
<protein>
    <recommendedName>
        <fullName evidence="2">Swiss Army Knife 2H phosphoesterase domain-containing protein</fullName>
    </recommendedName>
</protein>
<keyword evidence="4" id="KW-1185">Reference proteome</keyword>
<name>A0A9P6Q7Z6_9FUNG</name>
<dbReference type="InterPro" id="IPR054498">
    <property type="entry name" value="2H-SAK"/>
</dbReference>
<dbReference type="EMBL" id="JAAAJB010000246">
    <property type="protein sequence ID" value="KAG0260506.1"/>
    <property type="molecule type" value="Genomic_DNA"/>
</dbReference>
<dbReference type="OrthoDB" id="5545695at2759"/>
<gene>
    <name evidence="3" type="ORF">DFQ27_003488</name>
</gene>